<proteinExistence type="predicted"/>
<feature type="disulfide bond" evidence="17">
    <location>
        <begin position="761"/>
        <end position="778"/>
    </location>
</feature>
<feature type="domain" description="EGF-like" evidence="21">
    <location>
        <begin position="752"/>
        <end position="790"/>
    </location>
</feature>
<dbReference type="PANTHER" id="PTHR12199:SF3">
    <property type="entry name" value="INTERPHOTORECEPTOR MATRIX PROTEOGLYCAN 1"/>
    <property type="match status" value="1"/>
</dbReference>
<evidence type="ECO:0000256" key="12">
    <source>
        <dbReference type="ARBA" id="ARBA00023273"/>
    </source>
</evidence>
<evidence type="ECO:0000256" key="6">
    <source>
        <dbReference type="ARBA" id="ARBA00022674"/>
    </source>
</evidence>
<evidence type="ECO:0000259" key="21">
    <source>
        <dbReference type="PROSITE" id="PS50026"/>
    </source>
</evidence>
<dbReference type="PROSITE" id="PS50024">
    <property type="entry name" value="SEA"/>
    <property type="match status" value="2"/>
</dbReference>
<dbReference type="InterPro" id="IPR000742">
    <property type="entry name" value="EGF"/>
</dbReference>
<keyword evidence="13" id="KW-0373">Hyaluronic acid</keyword>
<evidence type="ECO:0000256" key="16">
    <source>
        <dbReference type="ARBA" id="ARBA00045407"/>
    </source>
</evidence>
<feature type="compositionally biased region" description="Acidic residues" evidence="18">
    <location>
        <begin position="425"/>
        <end position="437"/>
    </location>
</feature>
<dbReference type="AlphaFoldDB" id="A0A2U9CL57"/>
<evidence type="ECO:0000256" key="11">
    <source>
        <dbReference type="ARBA" id="ARBA00023180"/>
    </source>
</evidence>
<organism evidence="22 23">
    <name type="scientific">Scophthalmus maximus</name>
    <name type="common">Turbot</name>
    <name type="synonym">Psetta maxima</name>
    <dbReference type="NCBI Taxonomy" id="52904"/>
    <lineage>
        <taxon>Eukaryota</taxon>
        <taxon>Metazoa</taxon>
        <taxon>Chordata</taxon>
        <taxon>Craniata</taxon>
        <taxon>Vertebrata</taxon>
        <taxon>Euteleostomi</taxon>
        <taxon>Actinopterygii</taxon>
        <taxon>Neopterygii</taxon>
        <taxon>Teleostei</taxon>
        <taxon>Neoteleostei</taxon>
        <taxon>Acanthomorphata</taxon>
        <taxon>Carangaria</taxon>
        <taxon>Pleuronectiformes</taxon>
        <taxon>Pleuronectoidei</taxon>
        <taxon>Scophthalmidae</taxon>
        <taxon>Scophthalmus</taxon>
    </lineage>
</organism>
<evidence type="ECO:0000313" key="23">
    <source>
        <dbReference type="Proteomes" id="UP000246464"/>
    </source>
</evidence>
<feature type="region of interest" description="Disordered" evidence="18">
    <location>
        <begin position="493"/>
        <end position="623"/>
    </location>
</feature>
<dbReference type="PANTHER" id="PTHR12199">
    <property type="entry name" value="INTERPHOTORECEPTOR MATRIX PROTEOGLYCAN"/>
    <property type="match status" value="1"/>
</dbReference>
<evidence type="ECO:0000256" key="18">
    <source>
        <dbReference type="SAM" id="MobiDB-lite"/>
    </source>
</evidence>
<evidence type="ECO:0000313" key="22">
    <source>
        <dbReference type="EMBL" id="AWP16436.1"/>
    </source>
</evidence>
<evidence type="ECO:0000256" key="5">
    <source>
        <dbReference type="ARBA" id="ARBA00022530"/>
    </source>
</evidence>
<accession>A0A2U9CL57</accession>
<keyword evidence="5" id="KW-0272">Extracellular matrix</keyword>
<keyword evidence="17" id="KW-1015">Disulfide bond</keyword>
<feature type="chain" id="PRO_5015841252" description="Interphotoreceptor matrix proteoglycan 1" evidence="19">
    <location>
        <begin position="19"/>
        <end position="930"/>
    </location>
</feature>
<keyword evidence="17" id="KW-0245">EGF-like domain</keyword>
<evidence type="ECO:0000256" key="4">
    <source>
        <dbReference type="ARBA" id="ARBA00022525"/>
    </source>
</evidence>
<dbReference type="Gene3D" id="3.30.70.960">
    <property type="entry name" value="SEA domain"/>
    <property type="match status" value="1"/>
</dbReference>
<protein>
    <recommendedName>
        <fullName evidence="14">Interphotoreceptor matrix proteoglycan 1</fullName>
    </recommendedName>
    <alternativeName>
        <fullName evidence="15">Sialoprotein associated with cones and rods</fullName>
    </alternativeName>
</protein>
<feature type="domain" description="SEA" evidence="20">
    <location>
        <begin position="205"/>
        <end position="318"/>
    </location>
</feature>
<name>A0A2U9CL57_SCOMX</name>
<keyword evidence="4" id="KW-0964">Secreted</keyword>
<feature type="compositionally biased region" description="Acidic residues" evidence="18">
    <location>
        <begin position="594"/>
        <end position="603"/>
    </location>
</feature>
<comment type="caution">
    <text evidence="17">Lacks conserved residue(s) required for the propagation of feature annotation.</text>
</comment>
<keyword evidence="12" id="KW-0966">Cell projection</keyword>
<dbReference type="GO" id="GO:0007601">
    <property type="term" value="P:visual perception"/>
    <property type="evidence" value="ECO:0007669"/>
    <property type="project" value="InterPro"/>
</dbReference>
<evidence type="ECO:0000256" key="1">
    <source>
        <dbReference type="ARBA" id="ARBA00004437"/>
    </source>
</evidence>
<dbReference type="SMART" id="SM00200">
    <property type="entry name" value="SEA"/>
    <property type="match status" value="2"/>
</dbReference>
<comment type="function">
    <text evidence="16">Chondroitin sulfate-, heparin- and hyaluronan-binding protein. May serve to form a basic macromolecular scaffold comprising the insoluble interphotoreceptor matrix.</text>
</comment>
<dbReference type="GO" id="GO:0033165">
    <property type="term" value="C:interphotoreceptor matrix"/>
    <property type="evidence" value="ECO:0007669"/>
    <property type="project" value="UniProtKB-SubCell"/>
</dbReference>
<sequence>MLLKSGLFFTLCVVSLQASQTKDLQDLGFSGLRDVKYRHFLEASRRVRHTTYVRAEQGGHRTKRSALYNTGVKVCPQETMKAVMSSHRAYYKLRVCQEAIWEAFRIFLDRVPNSEEYRAWVYTCQHENLCMDDLAQNFSSSQEHQELVARRVAELADSEGWVQAFLLHFASNVSFLCVFSRFFQNTKHAKQLMTEDANMIKENYQEYIVEFSVTMVDPSYSELLRDPKARHYNDVTRELTDRLIQVFKKVPGFKEIRVLGFRTEDVSVRYAVVFNGETELSDDPESLEVPETETDEDLNAPKLKKIIAKALKQEPSLPLDIHTLSFEAVTTIYPVAELGINSFESVVSEDDTTKTPADDDTPSYGFFPTVAVVENSMEASTITPVTHTVVPVLPNVPQEATDSVVTDESPLMAPVEEGSTADPSTEQEEEEEEEEMPPTEQEDRGEAEPEDLGTDVAIMTAHNNKSISFIHKRNPPGYKISFMVCFISLQEPEPADSEPEEVMSDNSGEANVDVPESTDPRDAEMPVIEAAVPDSIPPAHEDNSPSIESGEAPEDRDESNGGNSGTSPVSTDVPAENSNIQEDEGQTHSGTEAEVTEPVEDESGSGFPSESDERPYESTAAPAMRQASTPLMVTLDKSKELVVFFSLRVTNMMFSDDLFNKSSPEYKSLENTFLELLLPYLESNLTGFKELEILNFRNGSVVVNSKMKLDKPVPYNVTEAVHCVLEDFCSAASKRLDIKIDSRFLEVEPADQGDPCKFLACNEFSRCVVNSWTDEAECLCDPGYSTENGLPCQSTCTLQPDYCLNGGLCEIIPGHGATCRHTLAPYAFENTLRVNPVFENDDGVLSQVSTLPCPSSSASSQSQQSEQEHFATIENIHLSIEVHCAVQHRRLTKATNLKPSTHIKQCAVTNSSSNMLQLTNHLLAFIFVSY</sequence>
<dbReference type="Pfam" id="PF01390">
    <property type="entry name" value="SEA"/>
    <property type="match status" value="2"/>
</dbReference>
<comment type="subcellular location">
    <subcellularLocation>
        <location evidence="2">Cell projection</location>
        <location evidence="2">Cilium</location>
        <location evidence="2">Photoreceptor outer segment</location>
    </subcellularLocation>
    <subcellularLocation>
        <location evidence="1">Photoreceptor inner segment</location>
    </subcellularLocation>
    <subcellularLocation>
        <location evidence="3">Secreted</location>
        <location evidence="3">Extracellular space</location>
        <location evidence="3">Extracellular matrix</location>
        <location evidence="3">Interphotoreceptor matrix</location>
    </subcellularLocation>
</comment>
<evidence type="ECO:0000256" key="15">
    <source>
        <dbReference type="ARBA" id="ARBA00042018"/>
    </source>
</evidence>
<evidence type="ECO:0000259" key="20">
    <source>
        <dbReference type="PROSITE" id="PS50024"/>
    </source>
</evidence>
<evidence type="ECO:0000256" key="7">
    <source>
        <dbReference type="ARBA" id="ARBA00022729"/>
    </source>
</evidence>
<evidence type="ECO:0000256" key="17">
    <source>
        <dbReference type="PROSITE-ProRule" id="PRU00076"/>
    </source>
</evidence>
<keyword evidence="23" id="KW-1185">Reference proteome</keyword>
<dbReference type="InterPro" id="IPR039861">
    <property type="entry name" value="IMPG"/>
</dbReference>
<dbReference type="Proteomes" id="UP000246464">
    <property type="component" value="Chromosome 17"/>
</dbReference>
<dbReference type="EMBL" id="CP026259">
    <property type="protein sequence ID" value="AWP16436.1"/>
    <property type="molecule type" value="Genomic_DNA"/>
</dbReference>
<feature type="domain" description="SEA" evidence="20">
    <location>
        <begin position="639"/>
        <end position="752"/>
    </location>
</feature>
<evidence type="ECO:0000256" key="10">
    <source>
        <dbReference type="ARBA" id="ARBA00023170"/>
    </source>
</evidence>
<evidence type="ECO:0000256" key="3">
    <source>
        <dbReference type="ARBA" id="ARBA00004593"/>
    </source>
</evidence>
<feature type="compositionally biased region" description="Polar residues" evidence="18">
    <location>
        <begin position="565"/>
        <end position="580"/>
    </location>
</feature>
<keyword evidence="6" id="KW-0358">Heparin-binding</keyword>
<dbReference type="PROSITE" id="PS50026">
    <property type="entry name" value="EGF_3"/>
    <property type="match status" value="1"/>
</dbReference>
<keyword evidence="8" id="KW-0677">Repeat</keyword>
<dbReference type="GO" id="GO:0001750">
    <property type="term" value="C:photoreceptor outer segment"/>
    <property type="evidence" value="ECO:0007669"/>
    <property type="project" value="UniProtKB-SubCell"/>
</dbReference>
<dbReference type="GO" id="GO:0008201">
    <property type="term" value="F:heparin binding"/>
    <property type="evidence" value="ECO:0007669"/>
    <property type="project" value="UniProtKB-KW"/>
</dbReference>
<dbReference type="GO" id="GO:0005540">
    <property type="term" value="F:hyaluronic acid binding"/>
    <property type="evidence" value="ECO:0007669"/>
    <property type="project" value="UniProtKB-KW"/>
</dbReference>
<evidence type="ECO:0000256" key="13">
    <source>
        <dbReference type="ARBA" id="ARBA00023290"/>
    </source>
</evidence>
<evidence type="ECO:0000256" key="19">
    <source>
        <dbReference type="SAM" id="SignalP"/>
    </source>
</evidence>
<evidence type="ECO:0000256" key="2">
    <source>
        <dbReference type="ARBA" id="ARBA00004504"/>
    </source>
</evidence>
<keyword evidence="11" id="KW-0325">Glycoprotein</keyword>
<feature type="compositionally biased region" description="Acidic residues" evidence="18">
    <location>
        <begin position="493"/>
        <end position="503"/>
    </location>
</feature>
<feature type="region of interest" description="Disordered" evidence="18">
    <location>
        <begin position="400"/>
        <end position="450"/>
    </location>
</feature>
<reference evidence="22 23" key="1">
    <citation type="submission" date="2017-12" db="EMBL/GenBank/DDBJ databases">
        <title>Integrating genomic resources of turbot (Scophthalmus maximus) in depth evaluation of genetic and physical mapping variation across individuals.</title>
        <authorList>
            <person name="Martinez P."/>
        </authorList>
    </citation>
    <scope>NUCLEOTIDE SEQUENCE [LARGE SCALE GENOMIC DNA]</scope>
</reference>
<gene>
    <name evidence="22" type="ORF">SMAX5B_000367</name>
</gene>
<dbReference type="STRING" id="52904.ENSSMAP00000033311"/>
<dbReference type="InterPro" id="IPR036364">
    <property type="entry name" value="SEA_dom_sf"/>
</dbReference>
<evidence type="ECO:0000256" key="8">
    <source>
        <dbReference type="ARBA" id="ARBA00022737"/>
    </source>
</evidence>
<keyword evidence="9" id="KW-0730">Sialic acid</keyword>
<evidence type="ECO:0000256" key="14">
    <source>
        <dbReference type="ARBA" id="ARBA00040753"/>
    </source>
</evidence>
<keyword evidence="7 19" id="KW-0732">Signal</keyword>
<keyword evidence="10 22" id="KW-0675">Receptor</keyword>
<feature type="signal peptide" evidence="19">
    <location>
        <begin position="1"/>
        <end position="18"/>
    </location>
</feature>
<dbReference type="GO" id="GO:0001917">
    <property type="term" value="C:photoreceptor inner segment"/>
    <property type="evidence" value="ECO:0007669"/>
    <property type="project" value="UniProtKB-SubCell"/>
</dbReference>
<evidence type="ECO:0000256" key="9">
    <source>
        <dbReference type="ARBA" id="ARBA00022981"/>
    </source>
</evidence>
<dbReference type="InterPro" id="IPR000082">
    <property type="entry name" value="SEA_dom"/>
</dbReference>
<dbReference type="SUPFAM" id="SSF82671">
    <property type="entry name" value="SEA domain"/>
    <property type="match status" value="2"/>
</dbReference>